<feature type="compositionally biased region" description="Low complexity" evidence="1">
    <location>
        <begin position="176"/>
        <end position="231"/>
    </location>
</feature>
<dbReference type="Gene3D" id="2.60.120.260">
    <property type="entry name" value="Galactose-binding domain-like"/>
    <property type="match status" value="1"/>
</dbReference>
<sequence length="517" mass="51647">MSVDVDNADTDQITYDPTAQDPWFFTHSTGNGGVFDSTLSEIHGPGGIEFTFTGSQISVLGTILPPANNSAPPSSTYTIDGGTPFSFTADVVTGEEDGVTFFSSPILSFGTHKLVIEVTQASAASPYLFDYLSYDPNASSASSSASSSSSSSPSPSSSSSSSTPTPPPPPTPIPSPSSSSAPPTSSGPVQSSSSSSSFSSSSSSPPSSSSSSHGSVSGSSSQSSASGSSLTQSQSAASTSLSGFSAATQTGSIAAQGSGIVAVANKSSSTNVGAIAGGVVGGVAVLVLVALALFFWCRRRNSPVPHYHSAEQSDAPLPHTPRLPPLNRPEMVSVHSIHGGGSLAQLAEGAPLAPWQSAGQSSTSAPYSAQGLAPQLTGSSSHLYAASSALSQDPFITPPAHQEYFAPPAPFGGAGSSDGVRGASPSLGPASTVSNSRTGTASTYSVSPSESASQVGVRAAGSRPLLGPRPSTSKRGALMAPPPPPATQHFDSGIRFSSTATPSELVPIDVPPMYTPD</sequence>
<evidence type="ECO:0000313" key="3">
    <source>
        <dbReference type="EMBL" id="OCH84396.1"/>
    </source>
</evidence>
<accession>A0A8E2AH53</accession>
<dbReference type="OrthoDB" id="3265734at2759"/>
<feature type="transmembrane region" description="Helical" evidence="2">
    <location>
        <begin position="274"/>
        <end position="297"/>
    </location>
</feature>
<keyword evidence="2" id="KW-0472">Membrane</keyword>
<keyword evidence="4" id="KW-1185">Reference proteome</keyword>
<evidence type="ECO:0000313" key="4">
    <source>
        <dbReference type="Proteomes" id="UP000250043"/>
    </source>
</evidence>
<reference evidence="3 4" key="1">
    <citation type="submission" date="2016-07" db="EMBL/GenBank/DDBJ databases">
        <title>Draft genome of the white-rot fungus Obba rivulosa 3A-2.</title>
        <authorList>
            <consortium name="DOE Joint Genome Institute"/>
            <person name="Miettinen O."/>
            <person name="Riley R."/>
            <person name="Acob R."/>
            <person name="Barry K."/>
            <person name="Cullen D."/>
            <person name="De Vries R."/>
            <person name="Hainaut M."/>
            <person name="Hatakka A."/>
            <person name="Henrissat B."/>
            <person name="Hilden K."/>
            <person name="Kuo R."/>
            <person name="Labutti K."/>
            <person name="Lipzen A."/>
            <person name="Makela M.R."/>
            <person name="Sandor L."/>
            <person name="Spatafora J.W."/>
            <person name="Grigoriev I.V."/>
            <person name="Hibbett D.S."/>
        </authorList>
    </citation>
    <scope>NUCLEOTIDE SEQUENCE [LARGE SCALE GENOMIC DNA]</scope>
    <source>
        <strain evidence="3 4">3A-2</strain>
    </source>
</reference>
<feature type="region of interest" description="Disordered" evidence="1">
    <location>
        <begin position="398"/>
        <end position="494"/>
    </location>
</feature>
<feature type="region of interest" description="Disordered" evidence="1">
    <location>
        <begin position="305"/>
        <end position="329"/>
    </location>
</feature>
<protein>
    <submittedName>
        <fullName evidence="3">Uncharacterized protein</fullName>
    </submittedName>
</protein>
<evidence type="ECO:0000256" key="2">
    <source>
        <dbReference type="SAM" id="Phobius"/>
    </source>
</evidence>
<gene>
    <name evidence="3" type="ORF">OBBRIDRAFT_891814</name>
</gene>
<dbReference type="AlphaFoldDB" id="A0A8E2AH53"/>
<keyword evidence="2" id="KW-0812">Transmembrane</keyword>
<keyword evidence="2" id="KW-1133">Transmembrane helix</keyword>
<name>A0A8E2AH53_9APHY</name>
<evidence type="ECO:0000256" key="1">
    <source>
        <dbReference type="SAM" id="MobiDB-lite"/>
    </source>
</evidence>
<feature type="compositionally biased region" description="Polar residues" evidence="1">
    <location>
        <begin position="429"/>
        <end position="454"/>
    </location>
</feature>
<feature type="compositionally biased region" description="Low complexity" evidence="1">
    <location>
        <begin position="140"/>
        <end position="163"/>
    </location>
</feature>
<feature type="compositionally biased region" description="Pro residues" evidence="1">
    <location>
        <begin position="164"/>
        <end position="175"/>
    </location>
</feature>
<feature type="compositionally biased region" description="Pro residues" evidence="1">
    <location>
        <begin position="318"/>
        <end position="327"/>
    </location>
</feature>
<feature type="region of interest" description="Disordered" evidence="1">
    <location>
        <begin position="140"/>
        <end position="231"/>
    </location>
</feature>
<dbReference type="EMBL" id="KV722678">
    <property type="protein sequence ID" value="OCH84396.1"/>
    <property type="molecule type" value="Genomic_DNA"/>
</dbReference>
<proteinExistence type="predicted"/>
<organism evidence="3 4">
    <name type="scientific">Obba rivulosa</name>
    <dbReference type="NCBI Taxonomy" id="1052685"/>
    <lineage>
        <taxon>Eukaryota</taxon>
        <taxon>Fungi</taxon>
        <taxon>Dikarya</taxon>
        <taxon>Basidiomycota</taxon>
        <taxon>Agaricomycotina</taxon>
        <taxon>Agaricomycetes</taxon>
        <taxon>Polyporales</taxon>
        <taxon>Gelatoporiaceae</taxon>
        <taxon>Obba</taxon>
    </lineage>
</organism>
<dbReference type="Proteomes" id="UP000250043">
    <property type="component" value="Unassembled WGS sequence"/>
</dbReference>